<evidence type="ECO:0000256" key="1">
    <source>
        <dbReference type="SAM" id="MobiDB-lite"/>
    </source>
</evidence>
<sequence>MIASEQPIQQDYKDHSSNDPPLALSRIDTLSQHLSDNEQRHGQLTSVLQHHRALFDTSQPRTIKTPIHHVINTGDHPPINAKPYFKPVEQRKNIQQEIDKMLKNGIIIPSQSPWSSPVILLKKPNGEFRFIVDYRKLNSITKKDSYPQPTMEELLQRLGGHSWFTKLDLKSGYYQIPIQQ</sequence>
<dbReference type="Proteomes" id="UP000677228">
    <property type="component" value="Unassembled WGS sequence"/>
</dbReference>
<evidence type="ECO:0000313" key="4">
    <source>
        <dbReference type="EMBL" id="CAF3720415.1"/>
    </source>
</evidence>
<dbReference type="InterPro" id="IPR043128">
    <property type="entry name" value="Rev_trsase/Diguanyl_cyclase"/>
</dbReference>
<dbReference type="Gene3D" id="3.10.10.10">
    <property type="entry name" value="HIV Type 1 Reverse Transcriptase, subunit A, domain 1"/>
    <property type="match status" value="1"/>
</dbReference>
<dbReference type="EMBL" id="CAJNOK010004678">
    <property type="protein sequence ID" value="CAF0945730.1"/>
    <property type="molecule type" value="Genomic_DNA"/>
</dbReference>
<dbReference type="InterPro" id="IPR053134">
    <property type="entry name" value="RNA-dir_DNA_polymerase"/>
</dbReference>
<dbReference type="EMBL" id="CAJOBA010004683">
    <property type="protein sequence ID" value="CAF3720415.1"/>
    <property type="molecule type" value="Genomic_DNA"/>
</dbReference>
<dbReference type="PANTHER" id="PTHR24559:SF444">
    <property type="entry name" value="REVERSE TRANSCRIPTASE DOMAIN-CONTAINING PROTEIN"/>
    <property type="match status" value="1"/>
</dbReference>
<comment type="caution">
    <text evidence="4">The sequence shown here is derived from an EMBL/GenBank/DDBJ whole genome shotgun (WGS) entry which is preliminary data.</text>
</comment>
<evidence type="ECO:0000313" key="3">
    <source>
        <dbReference type="EMBL" id="CAF0945730.1"/>
    </source>
</evidence>
<dbReference type="Proteomes" id="UP000682733">
    <property type="component" value="Unassembled WGS sequence"/>
</dbReference>
<dbReference type="SUPFAM" id="SSF56672">
    <property type="entry name" value="DNA/RNA polymerases"/>
    <property type="match status" value="1"/>
</dbReference>
<dbReference type="PANTHER" id="PTHR24559">
    <property type="entry name" value="TRANSPOSON TY3-I GAG-POL POLYPROTEIN"/>
    <property type="match status" value="1"/>
</dbReference>
<accession>A0A8S2I5A2</accession>
<dbReference type="AlphaFoldDB" id="A0A8S2I5A2"/>
<name>A0A8S2I5A2_9BILA</name>
<reference evidence="4" key="1">
    <citation type="submission" date="2021-02" db="EMBL/GenBank/DDBJ databases">
        <authorList>
            <person name="Nowell W R."/>
        </authorList>
    </citation>
    <scope>NUCLEOTIDE SEQUENCE</scope>
</reference>
<dbReference type="Gene3D" id="3.30.70.270">
    <property type="match status" value="1"/>
</dbReference>
<dbReference type="Pfam" id="PF00078">
    <property type="entry name" value="RVT_1"/>
    <property type="match status" value="1"/>
</dbReference>
<feature type="region of interest" description="Disordered" evidence="1">
    <location>
        <begin position="1"/>
        <end position="21"/>
    </location>
</feature>
<dbReference type="InterPro" id="IPR043502">
    <property type="entry name" value="DNA/RNA_pol_sf"/>
</dbReference>
<dbReference type="CDD" id="cd01647">
    <property type="entry name" value="RT_LTR"/>
    <property type="match status" value="1"/>
</dbReference>
<dbReference type="PROSITE" id="PS50878">
    <property type="entry name" value="RT_POL"/>
    <property type="match status" value="1"/>
</dbReference>
<evidence type="ECO:0000313" key="5">
    <source>
        <dbReference type="Proteomes" id="UP000682733"/>
    </source>
</evidence>
<protein>
    <recommendedName>
        <fullName evidence="2">Reverse transcriptase domain-containing protein</fullName>
    </recommendedName>
</protein>
<proteinExistence type="predicted"/>
<evidence type="ECO:0000259" key="2">
    <source>
        <dbReference type="PROSITE" id="PS50878"/>
    </source>
</evidence>
<dbReference type="InterPro" id="IPR000477">
    <property type="entry name" value="RT_dom"/>
</dbReference>
<gene>
    <name evidence="3" type="ORF">OVA965_LOCUS11881</name>
    <name evidence="4" type="ORF">TMI583_LOCUS11885</name>
</gene>
<organism evidence="4 5">
    <name type="scientific">Didymodactylos carnosus</name>
    <dbReference type="NCBI Taxonomy" id="1234261"/>
    <lineage>
        <taxon>Eukaryota</taxon>
        <taxon>Metazoa</taxon>
        <taxon>Spiralia</taxon>
        <taxon>Gnathifera</taxon>
        <taxon>Rotifera</taxon>
        <taxon>Eurotatoria</taxon>
        <taxon>Bdelloidea</taxon>
        <taxon>Philodinida</taxon>
        <taxon>Philodinidae</taxon>
        <taxon>Didymodactylos</taxon>
    </lineage>
</organism>
<feature type="domain" description="Reverse transcriptase" evidence="2">
    <location>
        <begin position="102"/>
        <end position="180"/>
    </location>
</feature>